<gene>
    <name evidence="1" type="ORF">EV214_102173</name>
</gene>
<proteinExistence type="predicted"/>
<protein>
    <submittedName>
        <fullName evidence="1">Uncharacterized protein UPF0180</fullName>
    </submittedName>
</protein>
<dbReference type="OrthoDB" id="1954110at2"/>
<dbReference type="EMBL" id="SLWV01000002">
    <property type="protein sequence ID" value="TCO79453.1"/>
    <property type="molecule type" value="Genomic_DNA"/>
</dbReference>
<dbReference type="Pfam" id="PF03698">
    <property type="entry name" value="UPF0180"/>
    <property type="match status" value="1"/>
</dbReference>
<comment type="caution">
    <text evidence="1">The sequence shown here is derived from an EMBL/GenBank/DDBJ whole genome shotgun (WGS) entry which is preliminary data.</text>
</comment>
<organism evidence="1 2">
    <name type="scientific">Marinisporobacter balticus</name>
    <dbReference type="NCBI Taxonomy" id="2018667"/>
    <lineage>
        <taxon>Bacteria</taxon>
        <taxon>Bacillati</taxon>
        <taxon>Bacillota</taxon>
        <taxon>Clostridia</taxon>
        <taxon>Peptostreptococcales</taxon>
        <taxon>Thermotaleaceae</taxon>
        <taxon>Marinisporobacter</taxon>
    </lineage>
</organism>
<accession>A0A4R2KZS8</accession>
<sequence length="79" mass="9073">MKRKVVGVARPLNEIAQELIQQGFDVTDLQENNKGLDALVYYDQMINEGFKNMTSNDQILRINAAEHNIDQIVEKIKEI</sequence>
<evidence type="ECO:0000313" key="1">
    <source>
        <dbReference type="EMBL" id="TCO79453.1"/>
    </source>
</evidence>
<dbReference type="RefSeq" id="WP_132242348.1">
    <property type="nucleotide sequence ID" value="NZ_SLWV01000002.1"/>
</dbReference>
<evidence type="ECO:0000313" key="2">
    <source>
        <dbReference type="Proteomes" id="UP000294919"/>
    </source>
</evidence>
<name>A0A4R2KZS8_9FIRM</name>
<dbReference type="AlphaFoldDB" id="A0A4R2KZS8"/>
<dbReference type="InterPro" id="IPR005370">
    <property type="entry name" value="UPF0180"/>
</dbReference>
<dbReference type="Proteomes" id="UP000294919">
    <property type="component" value="Unassembled WGS sequence"/>
</dbReference>
<reference evidence="1 2" key="1">
    <citation type="submission" date="2019-03" db="EMBL/GenBank/DDBJ databases">
        <title>Genomic Encyclopedia of Type Strains, Phase IV (KMG-IV): sequencing the most valuable type-strain genomes for metagenomic binning, comparative biology and taxonomic classification.</title>
        <authorList>
            <person name="Goeker M."/>
        </authorList>
    </citation>
    <scope>NUCLEOTIDE SEQUENCE [LARGE SCALE GENOMIC DNA]</scope>
    <source>
        <strain evidence="1 2">DSM 102940</strain>
    </source>
</reference>
<keyword evidence="2" id="KW-1185">Reference proteome</keyword>